<evidence type="ECO:0000256" key="1">
    <source>
        <dbReference type="SAM" id="MobiDB-lite"/>
    </source>
</evidence>
<proteinExistence type="predicted"/>
<feature type="compositionally biased region" description="Low complexity" evidence="1">
    <location>
        <begin position="93"/>
        <end position="105"/>
    </location>
</feature>
<sequence>MIYRSPISLSAILGLLLSGCTFSKPQPDGSVKYTPYGKLVRWSDRHPLLPSKEQATALAVVGVAAVGLGYLALHEIEKGRLNLDFLSEDDNTTSDNTQNQNATQAPSPPPPPPKARSH</sequence>
<dbReference type="KEGG" id="tsph:KIH39_20815"/>
<dbReference type="RefSeq" id="WP_213495145.1">
    <property type="nucleotide sequence ID" value="NZ_CP074694.1"/>
</dbReference>
<dbReference type="Proteomes" id="UP000676194">
    <property type="component" value="Chromosome"/>
</dbReference>
<feature type="compositionally biased region" description="Pro residues" evidence="1">
    <location>
        <begin position="106"/>
        <end position="118"/>
    </location>
</feature>
<name>A0A8E6EST0_9BACT</name>
<reference evidence="2" key="1">
    <citation type="submission" date="2021-05" db="EMBL/GenBank/DDBJ databases">
        <title>Complete genome sequence of the cellulolytic planctomycete Telmatocola sphagniphila SP2T and characterization of the first cellulase from planctomycetes.</title>
        <authorList>
            <person name="Rakitin A.L."/>
            <person name="Beletsky A.V."/>
            <person name="Naumoff D.G."/>
            <person name="Kulichevskaya I.S."/>
            <person name="Mardanov A.V."/>
            <person name="Ravin N.V."/>
            <person name="Dedysh S.N."/>
        </authorList>
    </citation>
    <scope>NUCLEOTIDE SEQUENCE</scope>
    <source>
        <strain evidence="2">SP2T</strain>
    </source>
</reference>
<dbReference type="PROSITE" id="PS51257">
    <property type="entry name" value="PROKAR_LIPOPROTEIN"/>
    <property type="match status" value="1"/>
</dbReference>
<feature type="region of interest" description="Disordered" evidence="1">
    <location>
        <begin position="86"/>
        <end position="118"/>
    </location>
</feature>
<evidence type="ECO:0000313" key="2">
    <source>
        <dbReference type="EMBL" id="QVL31264.1"/>
    </source>
</evidence>
<gene>
    <name evidence="2" type="ORF">KIH39_20815</name>
</gene>
<dbReference type="AlphaFoldDB" id="A0A8E6EST0"/>
<evidence type="ECO:0000313" key="3">
    <source>
        <dbReference type="Proteomes" id="UP000676194"/>
    </source>
</evidence>
<evidence type="ECO:0008006" key="4">
    <source>
        <dbReference type="Google" id="ProtNLM"/>
    </source>
</evidence>
<organism evidence="2 3">
    <name type="scientific">Telmatocola sphagniphila</name>
    <dbReference type="NCBI Taxonomy" id="1123043"/>
    <lineage>
        <taxon>Bacteria</taxon>
        <taxon>Pseudomonadati</taxon>
        <taxon>Planctomycetota</taxon>
        <taxon>Planctomycetia</taxon>
        <taxon>Gemmatales</taxon>
        <taxon>Gemmataceae</taxon>
    </lineage>
</organism>
<keyword evidence="3" id="KW-1185">Reference proteome</keyword>
<dbReference type="EMBL" id="CP074694">
    <property type="protein sequence ID" value="QVL31264.1"/>
    <property type="molecule type" value="Genomic_DNA"/>
</dbReference>
<accession>A0A8E6EST0</accession>
<protein>
    <recommendedName>
        <fullName evidence="4">Lipoprotein</fullName>
    </recommendedName>
</protein>